<proteinExistence type="inferred from homology"/>
<feature type="chain" id="PRO_5012783898" evidence="8">
    <location>
        <begin position="22"/>
        <end position="1014"/>
    </location>
</feature>
<dbReference type="PROSITE" id="PS52016">
    <property type="entry name" value="TONB_DEPENDENT_REC_3"/>
    <property type="match status" value="1"/>
</dbReference>
<dbReference type="InterPro" id="IPR037066">
    <property type="entry name" value="Plug_dom_sf"/>
</dbReference>
<dbReference type="RefSeq" id="WP_095910945.1">
    <property type="nucleotide sequence ID" value="NZ_CP022386.1"/>
</dbReference>
<evidence type="ECO:0000256" key="3">
    <source>
        <dbReference type="ARBA" id="ARBA00022452"/>
    </source>
</evidence>
<dbReference type="NCBIfam" id="TIGR04057">
    <property type="entry name" value="SusC_RagA_signa"/>
    <property type="match status" value="1"/>
</dbReference>
<keyword evidence="5 7" id="KW-0472">Membrane</keyword>
<dbReference type="InterPro" id="IPR008969">
    <property type="entry name" value="CarboxyPept-like_regulatory"/>
</dbReference>
<reference evidence="11" key="1">
    <citation type="submission" date="2017-06" db="EMBL/GenBank/DDBJ databases">
        <title>Capnocytophaga spp. assemblies.</title>
        <authorList>
            <person name="Gulvik C.A."/>
        </authorList>
    </citation>
    <scope>NUCLEOTIDE SEQUENCE [LARGE SCALE GENOMIC DNA]</scope>
    <source>
        <strain evidence="11">H1496</strain>
    </source>
</reference>
<evidence type="ECO:0000256" key="8">
    <source>
        <dbReference type="SAM" id="SignalP"/>
    </source>
</evidence>
<evidence type="ECO:0000313" key="11">
    <source>
        <dbReference type="Proteomes" id="UP000217250"/>
    </source>
</evidence>
<protein>
    <submittedName>
        <fullName evidence="10">SusC/RagA family TonB-linked outer membrane protein</fullName>
    </submittedName>
</protein>
<feature type="domain" description="TonB-dependent receptor plug" evidence="9">
    <location>
        <begin position="118"/>
        <end position="232"/>
    </location>
</feature>
<dbReference type="InterPro" id="IPR012910">
    <property type="entry name" value="Plug_dom"/>
</dbReference>
<keyword evidence="4 7" id="KW-0812">Transmembrane</keyword>
<dbReference type="GO" id="GO:0009279">
    <property type="term" value="C:cell outer membrane"/>
    <property type="evidence" value="ECO:0007669"/>
    <property type="project" value="UniProtKB-SubCell"/>
</dbReference>
<feature type="signal peptide" evidence="8">
    <location>
        <begin position="1"/>
        <end position="21"/>
    </location>
</feature>
<keyword evidence="2 7" id="KW-0813">Transport</keyword>
<comment type="similarity">
    <text evidence="7">Belongs to the TonB-dependent receptor family.</text>
</comment>
<organism evidence="10 11">
    <name type="scientific">Capnocytophaga gingivalis</name>
    <dbReference type="NCBI Taxonomy" id="1017"/>
    <lineage>
        <taxon>Bacteria</taxon>
        <taxon>Pseudomonadati</taxon>
        <taxon>Bacteroidota</taxon>
        <taxon>Flavobacteriia</taxon>
        <taxon>Flavobacteriales</taxon>
        <taxon>Flavobacteriaceae</taxon>
        <taxon>Capnocytophaga</taxon>
    </lineage>
</organism>
<dbReference type="KEGG" id="cgh:CGC50_11685"/>
<keyword evidence="3 7" id="KW-1134">Transmembrane beta strand</keyword>
<dbReference type="AlphaFoldDB" id="A0A250FRK4"/>
<dbReference type="InterPro" id="IPR036942">
    <property type="entry name" value="Beta-barrel_TonB_sf"/>
</dbReference>
<keyword evidence="8" id="KW-0732">Signal</keyword>
<dbReference type="InterPro" id="IPR023996">
    <property type="entry name" value="TonB-dep_OMP_SusC/RagA"/>
</dbReference>
<dbReference type="Gene3D" id="2.40.170.20">
    <property type="entry name" value="TonB-dependent receptor, beta-barrel domain"/>
    <property type="match status" value="1"/>
</dbReference>
<evidence type="ECO:0000256" key="5">
    <source>
        <dbReference type="ARBA" id="ARBA00023136"/>
    </source>
</evidence>
<gene>
    <name evidence="10" type="ORF">CGC50_11685</name>
</gene>
<dbReference type="Pfam" id="PF13715">
    <property type="entry name" value="CarbopepD_reg_2"/>
    <property type="match status" value="1"/>
</dbReference>
<dbReference type="SUPFAM" id="SSF56935">
    <property type="entry name" value="Porins"/>
    <property type="match status" value="1"/>
</dbReference>
<accession>A0A250FRK4</accession>
<dbReference type="SUPFAM" id="SSF49464">
    <property type="entry name" value="Carboxypeptidase regulatory domain-like"/>
    <property type="match status" value="1"/>
</dbReference>
<evidence type="ECO:0000256" key="2">
    <source>
        <dbReference type="ARBA" id="ARBA00022448"/>
    </source>
</evidence>
<evidence type="ECO:0000259" key="9">
    <source>
        <dbReference type="Pfam" id="PF07715"/>
    </source>
</evidence>
<evidence type="ECO:0000256" key="1">
    <source>
        <dbReference type="ARBA" id="ARBA00004571"/>
    </source>
</evidence>
<dbReference type="InterPro" id="IPR039426">
    <property type="entry name" value="TonB-dep_rcpt-like"/>
</dbReference>
<comment type="subcellular location">
    <subcellularLocation>
        <location evidence="1 7">Cell outer membrane</location>
        <topology evidence="1 7">Multi-pass membrane protein</topology>
    </subcellularLocation>
</comment>
<dbReference type="Pfam" id="PF07715">
    <property type="entry name" value="Plug"/>
    <property type="match status" value="1"/>
</dbReference>
<dbReference type="GeneID" id="84809207"/>
<dbReference type="EMBL" id="CP022386">
    <property type="protein sequence ID" value="ATA87740.1"/>
    <property type="molecule type" value="Genomic_DNA"/>
</dbReference>
<dbReference type="NCBIfam" id="TIGR04056">
    <property type="entry name" value="OMP_RagA_SusC"/>
    <property type="match status" value="1"/>
</dbReference>
<dbReference type="OrthoDB" id="9768177at2"/>
<dbReference type="InterPro" id="IPR023997">
    <property type="entry name" value="TonB-dep_OMP_SusC/RagA_CS"/>
</dbReference>
<evidence type="ECO:0000256" key="7">
    <source>
        <dbReference type="PROSITE-ProRule" id="PRU01360"/>
    </source>
</evidence>
<evidence type="ECO:0000256" key="4">
    <source>
        <dbReference type="ARBA" id="ARBA00022692"/>
    </source>
</evidence>
<evidence type="ECO:0000313" key="10">
    <source>
        <dbReference type="EMBL" id="ATA87740.1"/>
    </source>
</evidence>
<evidence type="ECO:0000256" key="6">
    <source>
        <dbReference type="ARBA" id="ARBA00023237"/>
    </source>
</evidence>
<dbReference type="Gene3D" id="2.60.40.1120">
    <property type="entry name" value="Carboxypeptidase-like, regulatory domain"/>
    <property type="match status" value="1"/>
</dbReference>
<keyword evidence="6 7" id="KW-0998">Cell outer membrane</keyword>
<sequence>MKLRIFYVFALLFIAIQGALAQKVTVTGTVKDGQGDPIMGTYILIKGTSKGATTNDKGAYTIEANVGDILYYSFLGMKQVEKKVTQKSSVINVVLQDDVQEIDTGLVFTGYGAPKVASKTVASVETIQGKEMAETPTANAMDALAGRVSGMVVTTDSGRPGTTSKVLIHGFNNFQAALRGNASRQDPLFIVDGVQVDDDIMSSINPNDIESITVLKDAASTSIYGARAANGVILITTKRGKYNQPASISISHQVGFNAITSASRKFFDNMMSPREYMDFWAQRDPGAIRSAAGVSGDTDAAIEKILKENPYNTRWDKIFFRDFVPTSRTDVSVSGGTENMAYYFSLGHLKQEGSTAPSLDYHRYNLNSSIDTRINKWLKAGVSLSMSYTESEGGRSSVVGGRVLALPLYTPYNPDGSRKNFIRGITGRATGFYHPEYDAEKHPYGSYGIDVMPIGYLTVEPIKNLVFKTQAGIQYSSGESQSKQLHSFTDYKFGYEMTPYTQLSESKAYKKTFTNTLEYKFLLGDSHHFTALLGQESIENISKTLTNNTGGQPSDGLSMLVHGNKDLSIADNKMVSAFNSFFSRLEYDYQGRFFLDLSGRRDGSSNFGRNNRYANFWAVGAMWKLKKENFLKEVKWLTDLNLRFSTGLSGNTGGLNYSNLNVISPMALYQGQTGYTLSRLGNPDIRWEEQTKTSVGLNVVFLYNTSLNVEYYNRRTYDALSYRDNNSSSGYTQLYGNTGGMQNQGIDLSISSRVYYNEANNLSIRPYFNFNYNQQKIVEIFDGRQSLVNARDKIGFKVGKALEYTAVLHKGVNPDTGLIEWYKPGEDKMEKQTDDSQITTEYNLNLGQTTGKKMHAPVNGGFGWDITYGGFSLDMNFSFSIGRWVENRDMIYIENPNTFANGNLSRNVFDYWKQPGDVTRHPKITEATFVQGSDSRLIQNADFIRLKGITLSYRLPKEVIEQVGFFQGVRLYGTARNVFTITKYEGADPEFTQPISIGGYPPSRQFTFGVELKF</sequence>
<name>A0A250FRK4_9FLAO</name>
<dbReference type="Proteomes" id="UP000217250">
    <property type="component" value="Chromosome"/>
</dbReference>
<dbReference type="Gene3D" id="2.170.130.10">
    <property type="entry name" value="TonB-dependent receptor, plug domain"/>
    <property type="match status" value="1"/>
</dbReference>